<dbReference type="AlphaFoldDB" id="A0A4Q9PXV2"/>
<evidence type="ECO:0000313" key="2">
    <source>
        <dbReference type="Proteomes" id="UP000292082"/>
    </source>
</evidence>
<dbReference type="Proteomes" id="UP000292082">
    <property type="component" value="Unassembled WGS sequence"/>
</dbReference>
<name>A0A4Q9PXV2_9APHY</name>
<sequence>MHRLVLTFDAMEVATEPLLYLEELRKIQMFMEITLLQRFPHLRTICLDVRSTDETLPWWKTHIGECYPMLLSKGYLRLRQAGCIARAETGISNDDLWLFDIVLFEVEHIFSNATLTKQHRAI</sequence>
<protein>
    <submittedName>
        <fullName evidence="1">Uncharacterized protein</fullName>
    </submittedName>
</protein>
<gene>
    <name evidence="1" type="ORF">BD310DRAFT_849274</name>
</gene>
<reference evidence="1 2" key="1">
    <citation type="submission" date="2019-01" db="EMBL/GenBank/DDBJ databases">
        <title>Draft genome sequences of three monokaryotic isolates of the white-rot basidiomycete fungus Dichomitus squalens.</title>
        <authorList>
            <consortium name="DOE Joint Genome Institute"/>
            <person name="Lopez S.C."/>
            <person name="Andreopoulos B."/>
            <person name="Pangilinan J."/>
            <person name="Lipzen A."/>
            <person name="Riley R."/>
            <person name="Ahrendt S."/>
            <person name="Ng V."/>
            <person name="Barry K."/>
            <person name="Daum C."/>
            <person name="Grigoriev I.V."/>
            <person name="Hilden K.S."/>
            <person name="Makela M.R."/>
            <person name="de Vries R.P."/>
        </authorList>
    </citation>
    <scope>NUCLEOTIDE SEQUENCE [LARGE SCALE GENOMIC DNA]</scope>
    <source>
        <strain evidence="1 2">CBS 464.89</strain>
    </source>
</reference>
<evidence type="ECO:0000313" key="1">
    <source>
        <dbReference type="EMBL" id="TBU59370.1"/>
    </source>
</evidence>
<accession>A0A4Q9PXV2</accession>
<keyword evidence="2" id="KW-1185">Reference proteome</keyword>
<dbReference type="EMBL" id="ML145114">
    <property type="protein sequence ID" value="TBU59370.1"/>
    <property type="molecule type" value="Genomic_DNA"/>
</dbReference>
<organism evidence="1 2">
    <name type="scientific">Dichomitus squalens</name>
    <dbReference type="NCBI Taxonomy" id="114155"/>
    <lineage>
        <taxon>Eukaryota</taxon>
        <taxon>Fungi</taxon>
        <taxon>Dikarya</taxon>
        <taxon>Basidiomycota</taxon>
        <taxon>Agaricomycotina</taxon>
        <taxon>Agaricomycetes</taxon>
        <taxon>Polyporales</taxon>
        <taxon>Polyporaceae</taxon>
        <taxon>Dichomitus</taxon>
    </lineage>
</organism>
<proteinExistence type="predicted"/>